<keyword evidence="4 8" id="KW-0560">Oxidoreductase</keyword>
<dbReference type="Gene3D" id="1.10.630.10">
    <property type="entry name" value="Cytochrome P450"/>
    <property type="match status" value="1"/>
</dbReference>
<dbReference type="FunFam" id="1.10.630.10:FF:000018">
    <property type="entry name" value="Cytochrome P450 monooxygenase"/>
    <property type="match status" value="1"/>
</dbReference>
<dbReference type="PRINTS" id="PR00385">
    <property type="entry name" value="P450"/>
</dbReference>
<dbReference type="PANTHER" id="PTHR46696">
    <property type="entry name" value="P450, PUTATIVE (EUROFUNG)-RELATED"/>
    <property type="match status" value="1"/>
</dbReference>
<dbReference type="EMBL" id="JACIJP010000001">
    <property type="protein sequence ID" value="MBB6122383.1"/>
    <property type="molecule type" value="Genomic_DNA"/>
</dbReference>
<keyword evidence="2 8" id="KW-0349">Heme</keyword>
<keyword evidence="3 8" id="KW-0479">Metal-binding</keyword>
<comment type="similarity">
    <text evidence="1 8">Belongs to the cytochrome P450 family.</text>
</comment>
<dbReference type="AlphaFoldDB" id="A0A841IUM7"/>
<comment type="function">
    <text evidence="7">Cytochromes P450 are a group of heme-thiolate monooxygenases. They oxidize a variety of structurally unrelated compounds, including steroids, fatty acids, and xenobiotics.</text>
</comment>
<name>A0A841IUM7_9SPHN</name>
<dbReference type="Proteomes" id="UP000552700">
    <property type="component" value="Unassembled WGS sequence"/>
</dbReference>
<keyword evidence="6 8" id="KW-0503">Monooxygenase</keyword>
<evidence type="ECO:0000256" key="1">
    <source>
        <dbReference type="ARBA" id="ARBA00010617"/>
    </source>
</evidence>
<evidence type="ECO:0000256" key="5">
    <source>
        <dbReference type="ARBA" id="ARBA00023004"/>
    </source>
</evidence>
<evidence type="ECO:0000256" key="7">
    <source>
        <dbReference type="ARBA" id="ARBA00043906"/>
    </source>
</evidence>
<dbReference type="InterPro" id="IPR001128">
    <property type="entry name" value="Cyt_P450"/>
</dbReference>
<evidence type="ECO:0000256" key="2">
    <source>
        <dbReference type="ARBA" id="ARBA00022617"/>
    </source>
</evidence>
<keyword evidence="5 8" id="KW-0408">Iron</keyword>
<evidence type="ECO:0000313" key="10">
    <source>
        <dbReference type="Proteomes" id="UP000552700"/>
    </source>
</evidence>
<dbReference type="GO" id="GO:0005506">
    <property type="term" value="F:iron ion binding"/>
    <property type="evidence" value="ECO:0007669"/>
    <property type="project" value="InterPro"/>
</dbReference>
<evidence type="ECO:0000256" key="3">
    <source>
        <dbReference type="ARBA" id="ARBA00022723"/>
    </source>
</evidence>
<dbReference type="PRINTS" id="PR00359">
    <property type="entry name" value="BP450"/>
</dbReference>
<reference evidence="9 10" key="1">
    <citation type="submission" date="2020-08" db="EMBL/GenBank/DDBJ databases">
        <title>Genomic Encyclopedia of Type Strains, Phase IV (KMG-IV): sequencing the most valuable type-strain genomes for metagenomic binning, comparative biology and taxonomic classification.</title>
        <authorList>
            <person name="Goeker M."/>
        </authorList>
    </citation>
    <scope>NUCLEOTIDE SEQUENCE [LARGE SCALE GENOMIC DNA]</scope>
    <source>
        <strain evidence="9 10">DSM 102255</strain>
    </source>
</reference>
<dbReference type="PANTHER" id="PTHR46696:SF1">
    <property type="entry name" value="CYTOCHROME P450 YJIB-RELATED"/>
    <property type="match status" value="1"/>
</dbReference>
<dbReference type="Pfam" id="PF00067">
    <property type="entry name" value="p450"/>
    <property type="match status" value="1"/>
</dbReference>
<dbReference type="InterPro" id="IPR036396">
    <property type="entry name" value="Cyt_P450_sf"/>
</dbReference>
<proteinExistence type="inferred from homology"/>
<evidence type="ECO:0000256" key="4">
    <source>
        <dbReference type="ARBA" id="ARBA00023002"/>
    </source>
</evidence>
<dbReference type="GO" id="GO:0004497">
    <property type="term" value="F:monooxygenase activity"/>
    <property type="evidence" value="ECO:0007669"/>
    <property type="project" value="UniProtKB-KW"/>
</dbReference>
<protein>
    <recommendedName>
        <fullName evidence="11">Cytochrome P450</fullName>
    </recommendedName>
</protein>
<dbReference type="CDD" id="cd11033">
    <property type="entry name" value="CYP142-like"/>
    <property type="match status" value="1"/>
</dbReference>
<dbReference type="GO" id="GO:0020037">
    <property type="term" value="F:heme binding"/>
    <property type="evidence" value="ECO:0007669"/>
    <property type="project" value="InterPro"/>
</dbReference>
<accession>A0A841IUM7</accession>
<dbReference type="SUPFAM" id="SSF48264">
    <property type="entry name" value="Cytochrome P450"/>
    <property type="match status" value="1"/>
</dbReference>
<evidence type="ECO:0000313" key="9">
    <source>
        <dbReference type="EMBL" id="MBB6122383.1"/>
    </source>
</evidence>
<organism evidence="9 10">
    <name type="scientific">Sphingobium subterraneum</name>
    <dbReference type="NCBI Taxonomy" id="627688"/>
    <lineage>
        <taxon>Bacteria</taxon>
        <taxon>Pseudomonadati</taxon>
        <taxon>Pseudomonadota</taxon>
        <taxon>Alphaproteobacteria</taxon>
        <taxon>Sphingomonadales</taxon>
        <taxon>Sphingomonadaceae</taxon>
        <taxon>Sphingobium</taxon>
    </lineage>
</organism>
<evidence type="ECO:0000256" key="8">
    <source>
        <dbReference type="RuleBase" id="RU000461"/>
    </source>
</evidence>
<gene>
    <name evidence="9" type="ORF">FHS92_000090</name>
</gene>
<dbReference type="InterPro" id="IPR017972">
    <property type="entry name" value="Cyt_P450_CS"/>
</dbReference>
<dbReference type="InterPro" id="IPR002397">
    <property type="entry name" value="Cyt_P450_B"/>
</dbReference>
<comment type="caution">
    <text evidence="9">The sequence shown here is derived from an EMBL/GenBank/DDBJ whole genome shotgun (WGS) entry which is preliminary data.</text>
</comment>
<dbReference type="RefSeq" id="WP_184076483.1">
    <property type="nucleotide sequence ID" value="NZ_JACIJP010000001.1"/>
</dbReference>
<sequence>MSDVAEISDKALMPPAIAERIVSPAAFAEWNGINADFAYLRRELPLAMASPEGYDPFWVVTRYADVREVSHQPDIFPSNGYRCILSSKAALAEMDAPGAPPFLRALITMDPPEHWANRRLTFADFAPKGVKGLEESIRAIAVQSVEEFLAKGGSADFVEDAALRYPLRVILKLLGLPSEDEDHILRLTQAFQSPQDPDYGTADEGVALDHNVLEDYKDYFYALVDRLRANPDNSISSKIANGMVDGKLLSHWEAMSQMVVVATAGHDTTSASTAGAMWALAERPDLVDRIRADRSLIPHLVDEGVRWASPLLNFMRTAAVDYELHGQTIRKGDWVMMSYLSANRDEDVFEDPETFSLDRPLNVHLGFGHGPHLCLGRNIANLEMRIFYEELFKRLASVELAGPPTRTHSANLCSIKSLPVNFSCL</sequence>
<keyword evidence="10" id="KW-1185">Reference proteome</keyword>
<dbReference type="GO" id="GO:0016705">
    <property type="term" value="F:oxidoreductase activity, acting on paired donors, with incorporation or reduction of molecular oxygen"/>
    <property type="evidence" value="ECO:0007669"/>
    <property type="project" value="InterPro"/>
</dbReference>
<evidence type="ECO:0000256" key="6">
    <source>
        <dbReference type="ARBA" id="ARBA00023033"/>
    </source>
</evidence>
<evidence type="ECO:0008006" key="11">
    <source>
        <dbReference type="Google" id="ProtNLM"/>
    </source>
</evidence>
<dbReference type="PROSITE" id="PS00086">
    <property type="entry name" value="CYTOCHROME_P450"/>
    <property type="match status" value="1"/>
</dbReference>